<feature type="transmembrane region" description="Helical" evidence="1">
    <location>
        <begin position="91"/>
        <end position="114"/>
    </location>
</feature>
<reference evidence="2 3" key="1">
    <citation type="submission" date="2020-08" db="EMBL/GenBank/DDBJ databases">
        <title>Genomic Encyclopedia of Type Strains, Phase III (KMG-III): the genomes of soil and plant-associated and newly described type strains.</title>
        <authorList>
            <person name="Whitman W."/>
        </authorList>
    </citation>
    <scope>NUCLEOTIDE SEQUENCE [LARGE SCALE GENOMIC DNA]</scope>
    <source>
        <strain evidence="2 3">CECT 7341</strain>
    </source>
</reference>
<dbReference type="RefSeq" id="WP_183315092.1">
    <property type="nucleotide sequence ID" value="NZ_JACHXQ010000014.1"/>
</dbReference>
<keyword evidence="3" id="KW-1185">Reference proteome</keyword>
<sequence length="120" mass="13566">MSREPLPPSLPSQEATLIEALLLMMAVVPVLLSAYASLMTGDGQWFQRSGALMVLFSIGIEYHRKHLLRCLELSTHSWLTASCRPARLVSYFWRALPFICYLSIVVGTLTWSYGDVLFAW</sequence>
<keyword evidence="1" id="KW-0812">Transmembrane</keyword>
<evidence type="ECO:0000313" key="2">
    <source>
        <dbReference type="EMBL" id="MBB3185566.1"/>
    </source>
</evidence>
<dbReference type="Proteomes" id="UP000563050">
    <property type="component" value="Unassembled WGS sequence"/>
</dbReference>
<evidence type="ECO:0000313" key="3">
    <source>
        <dbReference type="Proteomes" id="UP000563050"/>
    </source>
</evidence>
<dbReference type="AlphaFoldDB" id="A0A7W5DMQ4"/>
<keyword evidence="1" id="KW-0472">Membrane</keyword>
<proteinExistence type="predicted"/>
<gene>
    <name evidence="2" type="ORF">FHR95_003156</name>
</gene>
<keyword evidence="1" id="KW-1133">Transmembrane helix</keyword>
<name>A0A7W5DMQ4_9GAMM</name>
<dbReference type="EMBL" id="JACHXQ010000014">
    <property type="protein sequence ID" value="MBB3185566.1"/>
    <property type="molecule type" value="Genomic_DNA"/>
</dbReference>
<accession>A0A7W5DMQ4</accession>
<organism evidence="2 3">
    <name type="scientific">Halomonas fontilapidosi</name>
    <dbReference type="NCBI Taxonomy" id="616675"/>
    <lineage>
        <taxon>Bacteria</taxon>
        <taxon>Pseudomonadati</taxon>
        <taxon>Pseudomonadota</taxon>
        <taxon>Gammaproteobacteria</taxon>
        <taxon>Oceanospirillales</taxon>
        <taxon>Halomonadaceae</taxon>
        <taxon>Halomonas</taxon>
    </lineage>
</organism>
<evidence type="ECO:0000256" key="1">
    <source>
        <dbReference type="SAM" id="Phobius"/>
    </source>
</evidence>
<protein>
    <submittedName>
        <fullName evidence="2">Divalent metal cation (Fe/Co/Zn/Cd) transporter</fullName>
    </submittedName>
</protein>
<feature type="transmembrane region" description="Helical" evidence="1">
    <location>
        <begin position="20"/>
        <end position="38"/>
    </location>
</feature>
<comment type="caution">
    <text evidence="2">The sequence shown here is derived from an EMBL/GenBank/DDBJ whole genome shotgun (WGS) entry which is preliminary data.</text>
</comment>